<gene>
    <name evidence="2" type="ORF">GON26_16385</name>
</gene>
<feature type="chain" id="PRO_5026037504" description="Surface antigen" evidence="1">
    <location>
        <begin position="24"/>
        <end position="394"/>
    </location>
</feature>
<evidence type="ECO:0000313" key="2">
    <source>
        <dbReference type="EMBL" id="MWB95946.1"/>
    </source>
</evidence>
<dbReference type="Proteomes" id="UP000471501">
    <property type="component" value="Unassembled WGS sequence"/>
</dbReference>
<keyword evidence="3" id="KW-1185">Reference proteome</keyword>
<evidence type="ECO:0000256" key="1">
    <source>
        <dbReference type="SAM" id="SignalP"/>
    </source>
</evidence>
<reference evidence="2 3" key="1">
    <citation type="submission" date="2019-12" db="EMBL/GenBank/DDBJ databases">
        <authorList>
            <person name="Kim Y.S."/>
        </authorList>
    </citation>
    <scope>NUCLEOTIDE SEQUENCE [LARGE SCALE GENOMIC DNA]</scope>
    <source>
        <strain evidence="2 3">GA093</strain>
    </source>
</reference>
<evidence type="ECO:0008006" key="4">
    <source>
        <dbReference type="Google" id="ProtNLM"/>
    </source>
</evidence>
<sequence>MRNIRIKYIIVFLLLHSFCYAQQDSLASGKKDILDVYYKVFHKNDSTKVNKDKKVAFSLLPVPTDANSNSGLVISFLTTFYLGDDYETTKMSQVSFAPYFSFSNQYVFPLQAYIYTKENKWNFISDYRYLIYPQLTYGLGTNNTEKEMSNLDYQQWRFYQFATRKVVGDFRLGLGLLLDNYQNISEESFIDQETDYSKYMKGDFSDETSLGFAFQGLYDSRKNNVNPEQGMYIEADYRLNTSGVEDRKWRSIYFDARKYHSFSKNKHRVLASRAFYWSTFGGKPHYLDLPSIGWDREGRTGRGFTKNRYRSNALLYFETEYRTDITKNGFLGAVFFTNISSVSKLDTYQFTKWNPAVGTGLRIKWNKFNSSNLALDFGVSKNDWSLRLGLAENF</sequence>
<dbReference type="EMBL" id="WSTB01000010">
    <property type="protein sequence ID" value="MWB95946.1"/>
    <property type="molecule type" value="Genomic_DNA"/>
</dbReference>
<comment type="caution">
    <text evidence="2">The sequence shown here is derived from an EMBL/GenBank/DDBJ whole genome shotgun (WGS) entry which is preliminary data.</text>
</comment>
<feature type="signal peptide" evidence="1">
    <location>
        <begin position="1"/>
        <end position="23"/>
    </location>
</feature>
<proteinExistence type="predicted"/>
<keyword evidence="1" id="KW-0732">Signal</keyword>
<dbReference type="AlphaFoldDB" id="A0A6I4NNF4"/>
<organism evidence="2 3">
    <name type="scientific">Flavobacterium hydrocarbonoxydans</name>
    <dbReference type="NCBI Taxonomy" id="2683249"/>
    <lineage>
        <taxon>Bacteria</taxon>
        <taxon>Pseudomonadati</taxon>
        <taxon>Bacteroidota</taxon>
        <taxon>Flavobacteriia</taxon>
        <taxon>Flavobacteriales</taxon>
        <taxon>Flavobacteriaceae</taxon>
        <taxon>Flavobacterium</taxon>
    </lineage>
</organism>
<accession>A0A6I4NNF4</accession>
<name>A0A6I4NNF4_9FLAO</name>
<protein>
    <recommendedName>
        <fullName evidence="4">Surface antigen</fullName>
    </recommendedName>
</protein>
<evidence type="ECO:0000313" key="3">
    <source>
        <dbReference type="Proteomes" id="UP000471501"/>
    </source>
</evidence>